<dbReference type="EMBL" id="AP014648">
    <property type="protein sequence ID" value="BAQ17284.1"/>
    <property type="molecule type" value="Genomic_DNA"/>
</dbReference>
<feature type="region of interest" description="Disordered" evidence="2">
    <location>
        <begin position="214"/>
        <end position="246"/>
    </location>
</feature>
<dbReference type="KEGG" id="mcg:GL4_1832"/>
<dbReference type="CDD" id="cd12797">
    <property type="entry name" value="M23_peptidase"/>
    <property type="match status" value="1"/>
</dbReference>
<sequence length="374" mass="38250">MRVAYKPEFVRGISCAVLVLGTAIGVAGCSDDSTRFNYPMLGMGDPNTVDYSTTSSIPPQGGFQQGSYNAPAPQRTAAYTPSQTRYYGSQTSAPAPSASYASGPRVTVQQGDTLSSLSQRYGVSIGTIQSANNLADARLRPGQVLVMPGANMAGATRTASSTPVAPVAQPAPVAPPAAPVDQASAQTSNGPAVPAMPAMPATRKVSTTTISAPADGAAAQSAPAASGTSVTSNGQLPTPDPLSGNSFRWPVKGRIISGFGTKPDGGHNDGVDISVPQGTPVKAAENGVVAYSGSELKGYGNLVLVRHANNWVSAYANNEQLLVKRGDKVSRGQVIAKAGTSGSVSQPQVHFELRKGSRPVDPTQYMSSMAAQAD</sequence>
<feature type="compositionally biased region" description="Low complexity" evidence="2">
    <location>
        <begin position="92"/>
        <end position="102"/>
    </location>
</feature>
<reference evidence="4 5" key="1">
    <citation type="submission" date="2014-09" db="EMBL/GenBank/DDBJ databases">
        <title>Genome sequencing of Methyloceanibacter caenitepidi Gela4.</title>
        <authorList>
            <person name="Takeuchi M."/>
            <person name="Susumu S."/>
            <person name="Kamagata Y."/>
            <person name="Oshima K."/>
            <person name="Hattori M."/>
            <person name="Iwasaki W."/>
        </authorList>
    </citation>
    <scope>NUCLEOTIDE SEQUENCE [LARGE SCALE GENOMIC DNA]</scope>
    <source>
        <strain evidence="4 5">Gela4</strain>
    </source>
</reference>
<dbReference type="Gene3D" id="2.70.70.10">
    <property type="entry name" value="Glucose Permease (Domain IIA)"/>
    <property type="match status" value="1"/>
</dbReference>
<dbReference type="SUPFAM" id="SSF51261">
    <property type="entry name" value="Duplicated hybrid motif"/>
    <property type="match status" value="1"/>
</dbReference>
<dbReference type="AlphaFoldDB" id="A0A0A8K5L5"/>
<dbReference type="InterPro" id="IPR016047">
    <property type="entry name" value="M23ase_b-sheet_dom"/>
</dbReference>
<feature type="compositionally biased region" description="Low complexity" evidence="2">
    <location>
        <begin position="159"/>
        <end position="171"/>
    </location>
</feature>
<evidence type="ECO:0000256" key="2">
    <source>
        <dbReference type="SAM" id="MobiDB-lite"/>
    </source>
</evidence>
<dbReference type="InterPro" id="IPR050570">
    <property type="entry name" value="Cell_wall_metabolism_enzyme"/>
</dbReference>
<comment type="similarity">
    <text evidence="1">Belongs to the E.coli NlpD/Haemophilus LppB family.</text>
</comment>
<dbReference type="STRING" id="1384459.GL4_1832"/>
<dbReference type="GO" id="GO:0004222">
    <property type="term" value="F:metalloendopeptidase activity"/>
    <property type="evidence" value="ECO:0007669"/>
    <property type="project" value="TreeGrafter"/>
</dbReference>
<dbReference type="InterPro" id="IPR036779">
    <property type="entry name" value="LysM_dom_sf"/>
</dbReference>
<dbReference type="PANTHER" id="PTHR21666:SF263">
    <property type="entry name" value="MUREIN HYDROLASE ACTIVATOR NLPD"/>
    <property type="match status" value="1"/>
</dbReference>
<accession>A0A0A8K5L5</accession>
<dbReference type="PROSITE" id="PS51257">
    <property type="entry name" value="PROKAR_LIPOPROTEIN"/>
    <property type="match status" value="1"/>
</dbReference>
<dbReference type="CDD" id="cd00118">
    <property type="entry name" value="LysM"/>
    <property type="match status" value="1"/>
</dbReference>
<dbReference type="Gene3D" id="3.10.350.10">
    <property type="entry name" value="LysM domain"/>
    <property type="match status" value="1"/>
</dbReference>
<dbReference type="HOGENOM" id="CLU_029425_0_0_5"/>
<protein>
    <submittedName>
        <fullName evidence="4">Lipoprotein NlpD</fullName>
    </submittedName>
</protein>
<keyword evidence="5" id="KW-1185">Reference proteome</keyword>
<feature type="compositionally biased region" description="Low complexity" evidence="2">
    <location>
        <begin position="214"/>
        <end position="229"/>
    </location>
</feature>
<feature type="compositionally biased region" description="Low complexity" evidence="2">
    <location>
        <begin position="179"/>
        <end position="194"/>
    </location>
</feature>
<evidence type="ECO:0000256" key="1">
    <source>
        <dbReference type="ARBA" id="ARBA00038420"/>
    </source>
</evidence>
<keyword evidence="4" id="KW-0449">Lipoprotein</keyword>
<feature type="region of interest" description="Disordered" evidence="2">
    <location>
        <begin position="155"/>
        <end position="194"/>
    </location>
</feature>
<feature type="domain" description="LysM" evidence="3">
    <location>
        <begin position="104"/>
        <end position="147"/>
    </location>
</feature>
<dbReference type="Pfam" id="PF01476">
    <property type="entry name" value="LysM"/>
    <property type="match status" value="1"/>
</dbReference>
<dbReference type="SMART" id="SM00257">
    <property type="entry name" value="LysM"/>
    <property type="match status" value="1"/>
</dbReference>
<organism evidence="4 5">
    <name type="scientific">Methyloceanibacter caenitepidi</name>
    <dbReference type="NCBI Taxonomy" id="1384459"/>
    <lineage>
        <taxon>Bacteria</taxon>
        <taxon>Pseudomonadati</taxon>
        <taxon>Pseudomonadota</taxon>
        <taxon>Alphaproteobacteria</taxon>
        <taxon>Hyphomicrobiales</taxon>
        <taxon>Hyphomicrobiaceae</taxon>
        <taxon>Methyloceanibacter</taxon>
    </lineage>
</organism>
<gene>
    <name evidence="4" type="ORF">GL4_1832</name>
</gene>
<dbReference type="OrthoDB" id="9795421at2"/>
<dbReference type="PROSITE" id="PS51782">
    <property type="entry name" value="LYSM"/>
    <property type="match status" value="1"/>
</dbReference>
<name>A0A0A8K5L5_9HYPH</name>
<evidence type="ECO:0000259" key="3">
    <source>
        <dbReference type="PROSITE" id="PS51782"/>
    </source>
</evidence>
<evidence type="ECO:0000313" key="4">
    <source>
        <dbReference type="EMBL" id="BAQ17284.1"/>
    </source>
</evidence>
<dbReference type="SUPFAM" id="SSF54106">
    <property type="entry name" value="LysM domain"/>
    <property type="match status" value="1"/>
</dbReference>
<dbReference type="InterPro" id="IPR018392">
    <property type="entry name" value="LysM"/>
</dbReference>
<dbReference type="InterPro" id="IPR011055">
    <property type="entry name" value="Dup_hybrid_motif"/>
</dbReference>
<proteinExistence type="inferred from homology"/>
<evidence type="ECO:0000313" key="5">
    <source>
        <dbReference type="Proteomes" id="UP000031643"/>
    </source>
</evidence>
<dbReference type="Proteomes" id="UP000031643">
    <property type="component" value="Chromosome"/>
</dbReference>
<feature type="region of interest" description="Disordered" evidence="2">
    <location>
        <begin position="85"/>
        <end position="104"/>
    </location>
</feature>
<dbReference type="PANTHER" id="PTHR21666">
    <property type="entry name" value="PEPTIDASE-RELATED"/>
    <property type="match status" value="1"/>
</dbReference>
<dbReference type="Pfam" id="PF01551">
    <property type="entry name" value="Peptidase_M23"/>
    <property type="match status" value="1"/>
</dbReference>